<dbReference type="PANTHER" id="PTHR35889:SF3">
    <property type="entry name" value="F-BOX DOMAIN-CONTAINING PROTEIN"/>
    <property type="match status" value="1"/>
</dbReference>
<feature type="non-terminal residue" evidence="2">
    <location>
        <position position="471"/>
    </location>
</feature>
<dbReference type="AlphaFoldDB" id="A0A382H979"/>
<name>A0A382H979_9ZZZZ</name>
<reference evidence="2" key="1">
    <citation type="submission" date="2018-05" db="EMBL/GenBank/DDBJ databases">
        <authorList>
            <person name="Lanie J.A."/>
            <person name="Ng W.-L."/>
            <person name="Kazmierczak K.M."/>
            <person name="Andrzejewski T.M."/>
            <person name="Davidsen T.M."/>
            <person name="Wayne K.J."/>
            <person name="Tettelin H."/>
            <person name="Glass J.I."/>
            <person name="Rusch D."/>
            <person name="Podicherti R."/>
            <person name="Tsui H.-C.T."/>
            <person name="Winkler M.E."/>
        </authorList>
    </citation>
    <scope>NUCLEOTIDE SEQUENCE</scope>
</reference>
<feature type="non-terminal residue" evidence="2">
    <location>
        <position position="1"/>
    </location>
</feature>
<gene>
    <name evidence="2" type="ORF">METZ01_LOCUS236157</name>
</gene>
<protein>
    <recommendedName>
        <fullName evidence="1">DUF1549 domain-containing protein</fullName>
    </recommendedName>
</protein>
<evidence type="ECO:0000259" key="1">
    <source>
        <dbReference type="Pfam" id="PF07583"/>
    </source>
</evidence>
<proteinExistence type="predicted"/>
<dbReference type="PANTHER" id="PTHR35889">
    <property type="entry name" value="CYCLOINULO-OLIGOSACCHARIDE FRUCTANOTRANSFERASE-RELATED"/>
    <property type="match status" value="1"/>
</dbReference>
<accession>A0A382H979</accession>
<sequence length="471" mass="53207">VKRLIAIISMTGLTSIIWAAEDVPEKHWSFQPVKRSAVPKGVVQPVDAFLNARLKIAGVKANGPAGARDLIRRVAVVLTGLPPTPERVLPFERVFAKDPDKSYSALVEELLASEHFGERWAQHWLDVIRWAETNGSEANLYRKMAWVYRDYVIRSFNEDVPYDQFVREQLAGDTMGRGEATGFLVSGPHVPAATVGQIPEAIRQARADRMDEIIQTVASSLLGLTMNCARCHDHKFDPVSIDDYYSMAAIFQDIEFGSRSPEFSKDHPRHLKGKALMKEIEAQRKIMRTQGPWQEDWGGYRQLHFNAKKVKAVRINFKTPYVAIDELEIFGPDQKLGNVALASKGTKVSGPDKMNARGRSGVWRINDGEYGTMVWRANTPKGSEEKPWALLEFPEPRQINRVRISSNREYYFETDYLVNKPKLAFSHVVVEGQGIDGKWSTLAGTYYIDTLNKKHPERATALAKIKLLSDR</sequence>
<dbReference type="EMBL" id="UINC01059650">
    <property type="protein sequence ID" value="SVB83303.1"/>
    <property type="molecule type" value="Genomic_DNA"/>
</dbReference>
<evidence type="ECO:0000313" key="2">
    <source>
        <dbReference type="EMBL" id="SVB83303.1"/>
    </source>
</evidence>
<dbReference type="InterPro" id="IPR011444">
    <property type="entry name" value="DUF1549"/>
</dbReference>
<organism evidence="2">
    <name type="scientific">marine metagenome</name>
    <dbReference type="NCBI Taxonomy" id="408172"/>
    <lineage>
        <taxon>unclassified sequences</taxon>
        <taxon>metagenomes</taxon>
        <taxon>ecological metagenomes</taxon>
    </lineage>
</organism>
<dbReference type="Pfam" id="PF07583">
    <property type="entry name" value="PSCyt2"/>
    <property type="match status" value="1"/>
</dbReference>
<feature type="domain" description="DUF1549" evidence="1">
    <location>
        <begin position="45"/>
        <end position="255"/>
    </location>
</feature>